<accession>A0A8S5N9K8</accession>
<reference evidence="1" key="1">
    <citation type="journal article" date="2021" name="Proc. Natl. Acad. Sci. U.S.A.">
        <title>A Catalog of Tens of Thousands of Viruses from Human Metagenomes Reveals Hidden Associations with Chronic Diseases.</title>
        <authorList>
            <person name="Tisza M.J."/>
            <person name="Buck C.B."/>
        </authorList>
    </citation>
    <scope>NUCLEOTIDE SEQUENCE</scope>
    <source>
        <strain evidence="1">CtkTE1</strain>
    </source>
</reference>
<evidence type="ECO:0000313" key="1">
    <source>
        <dbReference type="EMBL" id="DAD91071.1"/>
    </source>
</evidence>
<protein>
    <submittedName>
        <fullName evidence="1">Distal tail protein</fullName>
    </submittedName>
</protein>
<dbReference type="EMBL" id="BK015103">
    <property type="protein sequence ID" value="DAD91071.1"/>
    <property type="molecule type" value="Genomic_DNA"/>
</dbReference>
<name>A0A8S5N9K8_9CAUD</name>
<proteinExistence type="predicted"/>
<sequence>MSNYLKINDFTTSGLKNCVVVDFGTIRSAIPRFSEQMKLYGTNGSYNQVDGAYENYERTIRIFFERFSDLATLVEKFKAVGNQLEFSYQPDSVFYADLLDTEITPKGMYGWELSIKLDMQPFRYQKNVSSEVFTAPGTITNPGTVYSEPIIEVEGDGDVSITIGNKTMYLSLKNKATIDCRQGKQNIYNAAGSIQNTLRKRGGFLEIPTGRTGITYSGNVRKVTIRPNWRYLV</sequence>
<organism evidence="1">
    <name type="scientific">Siphoviridae sp. ctkTE1</name>
    <dbReference type="NCBI Taxonomy" id="2826444"/>
    <lineage>
        <taxon>Viruses</taxon>
        <taxon>Duplodnaviria</taxon>
        <taxon>Heunggongvirae</taxon>
        <taxon>Uroviricota</taxon>
        <taxon>Caudoviricetes</taxon>
    </lineage>
</organism>